<keyword evidence="2" id="KW-1133">Transmembrane helix</keyword>
<dbReference type="EMBL" id="CACRXK020011250">
    <property type="protein sequence ID" value="CAB4021062.1"/>
    <property type="molecule type" value="Genomic_DNA"/>
</dbReference>
<feature type="transmembrane region" description="Helical" evidence="2">
    <location>
        <begin position="416"/>
        <end position="437"/>
    </location>
</feature>
<organism evidence="3 4">
    <name type="scientific">Paramuricea clavata</name>
    <name type="common">Red gorgonian</name>
    <name type="synonym">Violescent sea-whip</name>
    <dbReference type="NCBI Taxonomy" id="317549"/>
    <lineage>
        <taxon>Eukaryota</taxon>
        <taxon>Metazoa</taxon>
        <taxon>Cnidaria</taxon>
        <taxon>Anthozoa</taxon>
        <taxon>Octocorallia</taxon>
        <taxon>Malacalcyonacea</taxon>
        <taxon>Plexauridae</taxon>
        <taxon>Paramuricea</taxon>
    </lineage>
</organism>
<keyword evidence="4" id="KW-1185">Reference proteome</keyword>
<accession>A0A7D9J3F4</accession>
<feature type="compositionally biased region" description="Polar residues" evidence="1">
    <location>
        <begin position="79"/>
        <end position="89"/>
    </location>
</feature>
<evidence type="ECO:0000256" key="2">
    <source>
        <dbReference type="SAM" id="Phobius"/>
    </source>
</evidence>
<evidence type="ECO:0000256" key="1">
    <source>
        <dbReference type="SAM" id="MobiDB-lite"/>
    </source>
</evidence>
<feature type="compositionally biased region" description="Low complexity" evidence="1">
    <location>
        <begin position="125"/>
        <end position="151"/>
    </location>
</feature>
<evidence type="ECO:0000313" key="3">
    <source>
        <dbReference type="EMBL" id="CAB4021062.1"/>
    </source>
</evidence>
<evidence type="ECO:0000313" key="4">
    <source>
        <dbReference type="Proteomes" id="UP001152795"/>
    </source>
</evidence>
<keyword evidence="2" id="KW-0812">Transmembrane</keyword>
<reference evidence="3" key="1">
    <citation type="submission" date="2020-04" db="EMBL/GenBank/DDBJ databases">
        <authorList>
            <person name="Alioto T."/>
            <person name="Alioto T."/>
            <person name="Gomez Garrido J."/>
        </authorList>
    </citation>
    <scope>NUCLEOTIDE SEQUENCE</scope>
    <source>
        <strain evidence="3">A484AB</strain>
    </source>
</reference>
<keyword evidence="2" id="KW-0472">Membrane</keyword>
<dbReference type="Proteomes" id="UP001152795">
    <property type="component" value="Unassembled WGS sequence"/>
</dbReference>
<comment type="caution">
    <text evidence="3">The sequence shown here is derived from an EMBL/GenBank/DDBJ whole genome shotgun (WGS) entry which is preliminary data.</text>
</comment>
<proteinExistence type="predicted"/>
<name>A0A7D9J3F4_PARCT</name>
<protein>
    <submittedName>
        <fullName evidence="3">Uncharacterized protein</fullName>
    </submittedName>
</protein>
<feature type="region of interest" description="Disordered" evidence="1">
    <location>
        <begin position="75"/>
        <end position="151"/>
    </location>
</feature>
<gene>
    <name evidence="3" type="ORF">PACLA_8A025433</name>
</gene>
<dbReference type="AlphaFoldDB" id="A0A7D9J3F4"/>
<sequence length="438" mass="47975">SINYIFGLTESQKCFIAVTYLLALWKLHGARLWPIIFKVICKLFGKPKRAILRKISTNPSEKTIHVQNDIARDEHVNTDDLTTDSSCESHVTADEETTDSYDSHVESDEESTDLSCEEHVDTDYDSVTTSSSVDDLPTATPNNQTIPPTTIPTQLKLSLSFNSSDSLFEESCDEDFPDEFFVFPSDCGNIGLILGDEDWEKIELDSSQESLISDDGGTASTGIESGQSYDVACDVDSGASSHSSCHSPVPKEVVSCLSCSSDGDPVTVATTSGCNGWIEESHQENGDMNCGNHGNVDQWILGCRDSNNHTPSNGCTSNVNYGDESTDSSLYDCDLTSEGLYEDSLELYPGEYAEHGISLQRSESESDIRIEVYNNIEPENLPVGDINRWLSAHNENEIVEENIMDTTLEQRVKNHVVAAAIVAGTFVLPCFIAGKLLK</sequence>
<feature type="non-terminal residue" evidence="3">
    <location>
        <position position="1"/>
    </location>
</feature>